<evidence type="ECO:0000256" key="8">
    <source>
        <dbReference type="SAM" id="MobiDB-lite"/>
    </source>
</evidence>
<feature type="region of interest" description="Disordered" evidence="8">
    <location>
        <begin position="42"/>
        <end position="72"/>
    </location>
</feature>
<dbReference type="Pfam" id="PF03094">
    <property type="entry name" value="Mlo"/>
    <property type="match status" value="1"/>
</dbReference>
<keyword evidence="5" id="KW-1133">Transmembrane helix</keyword>
<reference evidence="9 10" key="1">
    <citation type="journal article" date="2022" name="Nat. Plants">
        <title>Genomes of leafy and leafless Platanthera orchids illuminate the evolution of mycoheterotrophy.</title>
        <authorList>
            <person name="Li M.H."/>
            <person name="Liu K.W."/>
            <person name="Li Z."/>
            <person name="Lu H.C."/>
            <person name="Ye Q.L."/>
            <person name="Zhang D."/>
            <person name="Wang J.Y."/>
            <person name="Li Y.F."/>
            <person name="Zhong Z.M."/>
            <person name="Liu X."/>
            <person name="Yu X."/>
            <person name="Liu D.K."/>
            <person name="Tu X.D."/>
            <person name="Liu B."/>
            <person name="Hao Y."/>
            <person name="Liao X.Y."/>
            <person name="Jiang Y.T."/>
            <person name="Sun W.H."/>
            <person name="Chen J."/>
            <person name="Chen Y.Q."/>
            <person name="Ai Y."/>
            <person name="Zhai J.W."/>
            <person name="Wu S.S."/>
            <person name="Zhou Z."/>
            <person name="Hsiao Y.Y."/>
            <person name="Wu W.L."/>
            <person name="Chen Y.Y."/>
            <person name="Lin Y.F."/>
            <person name="Hsu J.L."/>
            <person name="Li C.Y."/>
            <person name="Wang Z.W."/>
            <person name="Zhao X."/>
            <person name="Zhong W.Y."/>
            <person name="Ma X.K."/>
            <person name="Ma L."/>
            <person name="Huang J."/>
            <person name="Chen G.Z."/>
            <person name="Huang M.Z."/>
            <person name="Huang L."/>
            <person name="Peng D.H."/>
            <person name="Luo Y.B."/>
            <person name="Zou S.Q."/>
            <person name="Chen S.P."/>
            <person name="Lan S."/>
            <person name="Tsai W.C."/>
            <person name="Van de Peer Y."/>
            <person name="Liu Z.J."/>
        </authorList>
    </citation>
    <scope>NUCLEOTIDE SEQUENCE [LARGE SCALE GENOMIC DNA]</scope>
    <source>
        <strain evidence="9">Lor288</strain>
    </source>
</reference>
<sequence>MRLFGSCFSSSYSSTPAPKLETQKLKASSNILMLININNSTTLTQESQEKKPSSSPSPPRPPKVGKATHNKTVNKASDRQLVMLVGTKLQHVVALLALEAVEAAAPFSETLLKPRDDLFWFGKPDFLVGIRLFHKGSHIDHRTVRFWATERNNPHLLLAHALSKD</sequence>
<feature type="compositionally biased region" description="Low complexity" evidence="8">
    <location>
        <begin position="1"/>
        <end position="14"/>
    </location>
</feature>
<keyword evidence="10" id="KW-1185">Reference proteome</keyword>
<gene>
    <name evidence="9" type="primary">MLO14</name>
    <name evidence="9" type="ORF">KSP40_PGU005997</name>
</gene>
<evidence type="ECO:0000256" key="4">
    <source>
        <dbReference type="ARBA" id="ARBA00022821"/>
    </source>
</evidence>
<evidence type="ECO:0000256" key="7">
    <source>
        <dbReference type="ARBA" id="ARBA00023265"/>
    </source>
</evidence>
<keyword evidence="7" id="KW-0568">Pathogenesis-related protein</keyword>
<protein>
    <submittedName>
        <fullName evidence="9">MLO-like protein 14</fullName>
    </submittedName>
</protein>
<evidence type="ECO:0000256" key="2">
    <source>
        <dbReference type="ARBA" id="ARBA00006574"/>
    </source>
</evidence>
<evidence type="ECO:0000313" key="9">
    <source>
        <dbReference type="EMBL" id="KAK8966590.1"/>
    </source>
</evidence>
<evidence type="ECO:0000256" key="3">
    <source>
        <dbReference type="ARBA" id="ARBA00022692"/>
    </source>
</evidence>
<feature type="region of interest" description="Disordered" evidence="8">
    <location>
        <begin position="1"/>
        <end position="20"/>
    </location>
</feature>
<dbReference type="Proteomes" id="UP001412067">
    <property type="component" value="Unassembled WGS sequence"/>
</dbReference>
<comment type="similarity">
    <text evidence="2">Belongs to the MLO family.</text>
</comment>
<dbReference type="InterPro" id="IPR004326">
    <property type="entry name" value="Mlo"/>
</dbReference>
<keyword evidence="3" id="KW-0812">Transmembrane</keyword>
<comment type="caution">
    <text evidence="9">The sequence shown here is derived from an EMBL/GenBank/DDBJ whole genome shotgun (WGS) entry which is preliminary data.</text>
</comment>
<keyword evidence="4" id="KW-0611">Plant defense</keyword>
<dbReference type="EMBL" id="JBBWWR010000005">
    <property type="protein sequence ID" value="KAK8966590.1"/>
    <property type="molecule type" value="Genomic_DNA"/>
</dbReference>
<keyword evidence="6" id="KW-0472">Membrane</keyword>
<evidence type="ECO:0000256" key="1">
    <source>
        <dbReference type="ARBA" id="ARBA00004141"/>
    </source>
</evidence>
<name>A0ABR2MSV3_9ASPA</name>
<comment type="subcellular location">
    <subcellularLocation>
        <location evidence="1">Membrane</location>
        <topology evidence="1">Multi-pass membrane protein</topology>
    </subcellularLocation>
</comment>
<evidence type="ECO:0000313" key="10">
    <source>
        <dbReference type="Proteomes" id="UP001412067"/>
    </source>
</evidence>
<accession>A0ABR2MSV3</accession>
<evidence type="ECO:0000256" key="6">
    <source>
        <dbReference type="ARBA" id="ARBA00023136"/>
    </source>
</evidence>
<organism evidence="9 10">
    <name type="scientific">Platanthera guangdongensis</name>
    <dbReference type="NCBI Taxonomy" id="2320717"/>
    <lineage>
        <taxon>Eukaryota</taxon>
        <taxon>Viridiplantae</taxon>
        <taxon>Streptophyta</taxon>
        <taxon>Embryophyta</taxon>
        <taxon>Tracheophyta</taxon>
        <taxon>Spermatophyta</taxon>
        <taxon>Magnoliopsida</taxon>
        <taxon>Liliopsida</taxon>
        <taxon>Asparagales</taxon>
        <taxon>Orchidaceae</taxon>
        <taxon>Orchidoideae</taxon>
        <taxon>Orchideae</taxon>
        <taxon>Orchidinae</taxon>
        <taxon>Platanthera</taxon>
    </lineage>
</organism>
<proteinExistence type="inferred from homology"/>
<evidence type="ECO:0000256" key="5">
    <source>
        <dbReference type="ARBA" id="ARBA00022989"/>
    </source>
</evidence>